<proteinExistence type="predicted"/>
<feature type="transmembrane region" description="Helical" evidence="1">
    <location>
        <begin position="165"/>
        <end position="187"/>
    </location>
</feature>
<feature type="transmembrane region" description="Helical" evidence="1">
    <location>
        <begin position="270"/>
        <end position="288"/>
    </location>
</feature>
<keyword evidence="1" id="KW-0472">Membrane</keyword>
<protein>
    <submittedName>
        <fullName evidence="2">Uncharacterized protein</fullName>
    </submittedName>
</protein>
<feature type="transmembrane region" description="Helical" evidence="1">
    <location>
        <begin position="139"/>
        <end position="159"/>
    </location>
</feature>
<organism evidence="2 3">
    <name type="scientific">Gordonia rubripertincta</name>
    <name type="common">Rhodococcus corallinus</name>
    <dbReference type="NCBI Taxonomy" id="36822"/>
    <lineage>
        <taxon>Bacteria</taxon>
        <taxon>Bacillati</taxon>
        <taxon>Actinomycetota</taxon>
        <taxon>Actinomycetes</taxon>
        <taxon>Mycobacteriales</taxon>
        <taxon>Gordoniaceae</taxon>
        <taxon>Gordonia</taxon>
    </lineage>
</organism>
<feature type="transmembrane region" description="Helical" evidence="1">
    <location>
        <begin position="221"/>
        <end position="238"/>
    </location>
</feature>
<sequence length="543" mass="58325">MTESRHIVVPDVSLFDAGVHNVESSNHSAREAYTLPISAVDAGTPQSRARHRRTRQSEARRLRAWLTTPRETRLAFRYLATLGAAMLAFAPTLLMTVDASMEGSPTAYLLLVPVWSLLIAFGLDSGSGRQINDSEFDRILVVVVGGGLALVAMLVIPRVPAVAAFWRADAIPMLIWAFASSIVIFGIRRVVSDYRVWLFVLVCFPPNFLLAGQVLGGTTTVIGALTVALAAIAIYLSLRSVGWRFAVGAALASAGAGVAMVFWFADRPALAYTVPAGVVTVAAMVVRLRCGHATPSTVALPKHSIATHAVTWVAALGILVLAPHPPTLLAPNAVTATADWVAELRGDGLIVADPQIFDWGPRVMGSGGDVRRYRITLPLRTGVSDGGLTTAYLDVYTTAERGRFANYRRGIWYQTVPPADISSQPASADAVHTRIGSIANTVDAVRTADDSLWTARFWAWEVQTPHGPRSQAVYLLANQDPRAADVVEPQPPSYSTTVVEPIEWLIRGGDRRPADQGSAVDAVDTALTGLAWQIVRSSESTPR</sequence>
<feature type="transmembrane region" description="Helical" evidence="1">
    <location>
        <begin position="300"/>
        <end position="322"/>
    </location>
</feature>
<accession>A0AAW4G2S8</accession>
<feature type="transmembrane region" description="Helical" evidence="1">
    <location>
        <begin position="107"/>
        <end position="127"/>
    </location>
</feature>
<evidence type="ECO:0000256" key="1">
    <source>
        <dbReference type="SAM" id="Phobius"/>
    </source>
</evidence>
<comment type="caution">
    <text evidence="2">The sequence shown here is derived from an EMBL/GenBank/DDBJ whole genome shotgun (WGS) entry which is preliminary data.</text>
</comment>
<keyword evidence="1" id="KW-0812">Transmembrane</keyword>
<keyword evidence="1" id="KW-1133">Transmembrane helix</keyword>
<feature type="transmembrane region" description="Helical" evidence="1">
    <location>
        <begin position="245"/>
        <end position="264"/>
    </location>
</feature>
<feature type="transmembrane region" description="Helical" evidence="1">
    <location>
        <begin position="75"/>
        <end position="95"/>
    </location>
</feature>
<dbReference type="AlphaFoldDB" id="A0AAW4G2S8"/>
<dbReference type="Proteomes" id="UP001195196">
    <property type="component" value="Unassembled WGS sequence"/>
</dbReference>
<reference evidence="2" key="1">
    <citation type="submission" date="2021-02" db="EMBL/GenBank/DDBJ databases">
        <title>Taxonomy, biology and ecology of Rhodococcus bacteria occurring in California pistachio and other woody hosts as revealed by genome sequence analyses.</title>
        <authorList>
            <person name="Riely B."/>
            <person name="Gai Y."/>
        </authorList>
    </citation>
    <scope>NUCLEOTIDE SEQUENCE</scope>
    <source>
        <strain evidence="2">BP-295</strain>
    </source>
</reference>
<feature type="transmembrane region" description="Helical" evidence="1">
    <location>
        <begin position="194"/>
        <end position="215"/>
    </location>
</feature>
<evidence type="ECO:0000313" key="2">
    <source>
        <dbReference type="EMBL" id="MBM7277687.1"/>
    </source>
</evidence>
<dbReference type="EMBL" id="JAFFGU010000003">
    <property type="protein sequence ID" value="MBM7277687.1"/>
    <property type="molecule type" value="Genomic_DNA"/>
</dbReference>
<name>A0AAW4G2S8_GORRU</name>
<evidence type="ECO:0000313" key="3">
    <source>
        <dbReference type="Proteomes" id="UP001195196"/>
    </source>
</evidence>
<gene>
    <name evidence="2" type="ORF">JTZ10_07925</name>
</gene>